<comment type="caution">
    <text evidence="1">The sequence shown here is derived from an EMBL/GenBank/DDBJ whole genome shotgun (WGS) entry which is preliminary data.</text>
</comment>
<name>A0ACC1MXP3_9APHY</name>
<keyword evidence="2" id="KW-1185">Reference proteome</keyword>
<accession>A0ACC1MXP3</accession>
<sequence>MQVGPPIRRSRDRLETRRPAAPPVSTSSSDRMQELQNRTRMVCAQRARCGRAREGHLKGSASNEKELGDMEGEEHLGRKEDLAEDSEIGGGSAVIVRRRRQGNTIVWRGDKSKVGIAALALQHTYNNSQNMF</sequence>
<reference evidence="1" key="1">
    <citation type="submission" date="2022-08" db="EMBL/GenBank/DDBJ databases">
        <title>Genome Sequence of Pycnoporus sanguineus.</title>
        <authorList>
            <person name="Buettner E."/>
        </authorList>
    </citation>
    <scope>NUCLEOTIDE SEQUENCE</scope>
    <source>
        <strain evidence="1">CG-C14</strain>
    </source>
</reference>
<evidence type="ECO:0000313" key="2">
    <source>
        <dbReference type="Proteomes" id="UP001144978"/>
    </source>
</evidence>
<proteinExistence type="predicted"/>
<dbReference type="Proteomes" id="UP001144978">
    <property type="component" value="Unassembled WGS sequence"/>
</dbReference>
<protein>
    <submittedName>
        <fullName evidence="1">Uncharacterized protein</fullName>
    </submittedName>
</protein>
<organism evidence="1 2">
    <name type="scientific">Trametes sanguinea</name>
    <dbReference type="NCBI Taxonomy" id="158606"/>
    <lineage>
        <taxon>Eukaryota</taxon>
        <taxon>Fungi</taxon>
        <taxon>Dikarya</taxon>
        <taxon>Basidiomycota</taxon>
        <taxon>Agaricomycotina</taxon>
        <taxon>Agaricomycetes</taxon>
        <taxon>Polyporales</taxon>
        <taxon>Polyporaceae</taxon>
        <taxon>Trametes</taxon>
    </lineage>
</organism>
<evidence type="ECO:0000313" key="1">
    <source>
        <dbReference type="EMBL" id="KAJ2970968.1"/>
    </source>
</evidence>
<gene>
    <name evidence="1" type="ORF">NUW54_g12611</name>
</gene>
<dbReference type="EMBL" id="JANSHE010005445">
    <property type="protein sequence ID" value="KAJ2970968.1"/>
    <property type="molecule type" value="Genomic_DNA"/>
</dbReference>